<accession>A0A0M3WNP3</accession>
<keyword evidence="3" id="KW-1185">Reference proteome</keyword>
<proteinExistence type="predicted"/>
<keyword evidence="1" id="KW-0812">Transmembrane</keyword>
<feature type="transmembrane region" description="Helical" evidence="1">
    <location>
        <begin position="121"/>
        <end position="144"/>
    </location>
</feature>
<protein>
    <submittedName>
        <fullName evidence="2">Uncharacterized protein</fullName>
    </submittedName>
</protein>
<feature type="transmembrane region" description="Helical" evidence="1">
    <location>
        <begin position="208"/>
        <end position="229"/>
    </location>
</feature>
<feature type="transmembrane region" description="Helical" evidence="1">
    <location>
        <begin position="78"/>
        <end position="100"/>
    </location>
</feature>
<gene>
    <name evidence="2" type="primary">PeluOrf-130</name>
</gene>
<dbReference type="EMBL" id="KM596836">
    <property type="protein sequence ID" value="AKN80680.1"/>
    <property type="molecule type" value="Genomic_DNA"/>
</dbReference>
<feature type="transmembrane region" description="Helical" evidence="1">
    <location>
        <begin position="156"/>
        <end position="173"/>
    </location>
</feature>
<feature type="transmembrane region" description="Helical" evidence="1">
    <location>
        <begin position="54"/>
        <end position="72"/>
    </location>
</feature>
<keyword evidence="1" id="KW-0472">Membrane</keyword>
<evidence type="ECO:0000313" key="3">
    <source>
        <dbReference type="Proteomes" id="UP000204667"/>
    </source>
</evidence>
<dbReference type="Proteomes" id="UP000204667">
    <property type="component" value="Segment"/>
</dbReference>
<dbReference type="RefSeq" id="YP_009165730.1">
    <property type="nucleotide sequence ID" value="NC_027923.1"/>
</dbReference>
<organism evidence="2 3">
    <name type="scientific">Perigonia lusca single nucleopolyhedrovirus</name>
    <dbReference type="NCBI Taxonomy" id="1675865"/>
    <lineage>
        <taxon>Viruses</taxon>
        <taxon>Viruses incertae sedis</taxon>
        <taxon>Naldaviricetes</taxon>
        <taxon>Lefavirales</taxon>
        <taxon>Baculoviridae</taxon>
        <taxon>Alphabaculovirus</taxon>
        <taxon>Alphabaculovirus peluscae</taxon>
        <taxon>Perigonia lusca nucleopolyhedrovirus</taxon>
    </lineage>
</organism>
<evidence type="ECO:0000256" key="1">
    <source>
        <dbReference type="SAM" id="Phobius"/>
    </source>
</evidence>
<dbReference type="GeneID" id="26040042"/>
<dbReference type="KEGG" id="vg:26040042"/>
<name>A0A0M3WNP3_9ABAC</name>
<keyword evidence="1" id="KW-1133">Transmembrane helix</keyword>
<reference evidence="2 3" key="1">
    <citation type="journal article" date="2016" name="Sci. Rep.">
        <title>Genome sequence of Perigonia lusca single nucleopolyhedrovirus: insights into the evolution of a nucleotide metabolism enzyme in the family Baculoviridae.</title>
        <authorList>
            <person name="Ardisson-Araujo D.M."/>
            <person name="Lima R.N."/>
            <person name="Melo F.L."/>
            <person name="Clem R.J."/>
            <person name="Huang N."/>
            <person name="Bao S.N."/>
            <person name="Sosa-Gomez D.R."/>
            <person name="Ribeiro B.M."/>
        </authorList>
    </citation>
    <scope>NUCLEOTIDE SEQUENCE [LARGE SCALE GENOMIC DNA]</scope>
</reference>
<evidence type="ECO:0000313" key="2">
    <source>
        <dbReference type="EMBL" id="AKN80680.1"/>
    </source>
</evidence>
<sequence>MDTDQIVINGDDIESSFMIGDKSQRWNHPQDSYSASVLSGAVKRSIKLMLMSRLLCNVAVCALFMARVVILHDKMDYSVWNMAAAVFMFNSAVLVSWRALGNVNKIYINRTTYPVPSIMTCFYYTMFNIAISGIVMSNLVYWHIANQHNRTTLDSVTHIVMLLACIAELLLSATPVHLVDVYQPFLYSAIYVLYSYLGGQLISFDILFFVVCGIVIITIYLLIYSIVFVKLKVLYNIKI</sequence>
<feature type="transmembrane region" description="Helical" evidence="1">
    <location>
        <begin position="185"/>
        <end position="202"/>
    </location>
</feature>